<dbReference type="EMBL" id="MFCV01000025">
    <property type="protein sequence ID" value="OGE32527.1"/>
    <property type="molecule type" value="Genomic_DNA"/>
</dbReference>
<dbReference type="InterPro" id="IPR011006">
    <property type="entry name" value="CheY-like_superfamily"/>
</dbReference>
<accession>A0A1F5JVD0</accession>
<dbReference type="PANTHER" id="PTHR44591">
    <property type="entry name" value="STRESS RESPONSE REGULATOR PROTEIN 1"/>
    <property type="match status" value="1"/>
</dbReference>
<feature type="domain" description="Response regulatory" evidence="3">
    <location>
        <begin position="17"/>
        <end position="137"/>
    </location>
</feature>
<evidence type="ECO:0000259" key="3">
    <source>
        <dbReference type="PROSITE" id="PS50110"/>
    </source>
</evidence>
<dbReference type="Gene3D" id="3.40.50.2300">
    <property type="match status" value="1"/>
</dbReference>
<dbReference type="InterPro" id="IPR001789">
    <property type="entry name" value="Sig_transdc_resp-reg_receiver"/>
</dbReference>
<keyword evidence="1 2" id="KW-0597">Phosphoprotein</keyword>
<feature type="modified residue" description="4-aspartylphosphate" evidence="2">
    <location>
        <position position="65"/>
    </location>
</feature>
<name>A0A1F5JVD0_9BACT</name>
<evidence type="ECO:0000313" key="4">
    <source>
        <dbReference type="EMBL" id="OGE32527.1"/>
    </source>
</evidence>
<dbReference type="CDD" id="cd00156">
    <property type="entry name" value="REC"/>
    <property type="match status" value="1"/>
</dbReference>
<protein>
    <recommendedName>
        <fullName evidence="3">Response regulatory domain-containing protein</fullName>
    </recommendedName>
</protein>
<dbReference type="Proteomes" id="UP000176902">
    <property type="component" value="Unassembled WGS sequence"/>
</dbReference>
<dbReference type="Pfam" id="PF00072">
    <property type="entry name" value="Response_reg"/>
    <property type="match status" value="1"/>
</dbReference>
<proteinExistence type="predicted"/>
<dbReference type="STRING" id="1797768.A3C59_01500"/>
<dbReference type="InterPro" id="IPR050595">
    <property type="entry name" value="Bact_response_regulator"/>
</dbReference>
<comment type="caution">
    <text evidence="4">The sequence shown here is derived from an EMBL/GenBank/DDBJ whole genome shotgun (WGS) entry which is preliminary data.</text>
</comment>
<evidence type="ECO:0000313" key="5">
    <source>
        <dbReference type="Proteomes" id="UP000176902"/>
    </source>
</evidence>
<evidence type="ECO:0000256" key="2">
    <source>
        <dbReference type="PROSITE-ProRule" id="PRU00169"/>
    </source>
</evidence>
<dbReference type="PANTHER" id="PTHR44591:SF3">
    <property type="entry name" value="RESPONSE REGULATORY DOMAIN-CONTAINING PROTEIN"/>
    <property type="match status" value="1"/>
</dbReference>
<dbReference type="SUPFAM" id="SSF52172">
    <property type="entry name" value="CheY-like"/>
    <property type="match status" value="1"/>
</dbReference>
<reference evidence="4 5" key="1">
    <citation type="journal article" date="2016" name="Nat. Commun.">
        <title>Thousands of microbial genomes shed light on interconnected biogeochemical processes in an aquifer system.</title>
        <authorList>
            <person name="Anantharaman K."/>
            <person name="Brown C.T."/>
            <person name="Hug L.A."/>
            <person name="Sharon I."/>
            <person name="Castelle C.J."/>
            <person name="Probst A.J."/>
            <person name="Thomas B.C."/>
            <person name="Singh A."/>
            <person name="Wilkins M.J."/>
            <person name="Karaoz U."/>
            <person name="Brodie E.L."/>
            <person name="Williams K.H."/>
            <person name="Hubbard S.S."/>
            <person name="Banfield J.F."/>
        </authorList>
    </citation>
    <scope>NUCLEOTIDE SEQUENCE [LARGE SCALE GENOMIC DNA]</scope>
</reference>
<dbReference type="SMART" id="SM00448">
    <property type="entry name" value="REC"/>
    <property type="match status" value="1"/>
</dbReference>
<dbReference type="GO" id="GO:0000160">
    <property type="term" value="P:phosphorelay signal transduction system"/>
    <property type="evidence" value="ECO:0007669"/>
    <property type="project" value="InterPro"/>
</dbReference>
<gene>
    <name evidence="4" type="ORF">A3C59_01500</name>
</gene>
<organism evidence="4 5">
    <name type="scientific">Candidatus Daviesbacteria bacterium RIFCSPHIGHO2_02_FULL_36_13</name>
    <dbReference type="NCBI Taxonomy" id="1797768"/>
    <lineage>
        <taxon>Bacteria</taxon>
        <taxon>Candidatus Daviesiibacteriota</taxon>
    </lineage>
</organism>
<dbReference type="PROSITE" id="PS50110">
    <property type="entry name" value="RESPONSE_REGULATORY"/>
    <property type="match status" value="1"/>
</dbReference>
<evidence type="ECO:0000256" key="1">
    <source>
        <dbReference type="ARBA" id="ARBA00022553"/>
    </source>
</evidence>
<dbReference type="AlphaFoldDB" id="A0A1F5JVD0"/>
<sequence length="148" mass="16463">MTEQSTVPEPDKQKPLRILAVEDEIGVAALMEAVYSKAHQIEVVTSADQALEKLRQNRYDMLITDKGLEGPKDGFELVDEMNAEGLGDGIFVVMVSGSAEEIAKIYPGDQLEGKGIHKLLGKDKTLKDDLRNLVIEEKVWREKQGKQL</sequence>